<evidence type="ECO:0000256" key="5">
    <source>
        <dbReference type="ARBA" id="ARBA00023125"/>
    </source>
</evidence>
<dbReference type="PROSITE" id="PS00396">
    <property type="entry name" value="TOPO_IA_1"/>
    <property type="match status" value="1"/>
</dbReference>
<feature type="region of interest" description="Disordered" evidence="11">
    <location>
        <begin position="737"/>
        <end position="778"/>
    </location>
</feature>
<dbReference type="EMBL" id="QYBB01000024">
    <property type="protein sequence ID" value="RYC30548.1"/>
    <property type="molecule type" value="Genomic_DNA"/>
</dbReference>
<dbReference type="EC" id="5.6.2.1" evidence="3"/>
<comment type="catalytic activity">
    <reaction evidence="1">
        <text>ATP-independent breakage of single-stranded DNA, followed by passage and rejoining.</text>
        <dbReference type="EC" id="5.6.2.1"/>
    </reaction>
</comment>
<proteinExistence type="inferred from homology"/>
<dbReference type="InterPro" id="IPR013825">
    <property type="entry name" value="Topo_IA_cen_sub2"/>
</dbReference>
<dbReference type="Pfam" id="PF01751">
    <property type="entry name" value="Toprim"/>
    <property type="match status" value="1"/>
</dbReference>
<reference evidence="14 15" key="1">
    <citation type="submission" date="2018-12" db="EMBL/GenBank/DDBJ databases">
        <authorList>
            <person name="Grouzdev D.S."/>
            <person name="Krutkina M.S."/>
        </authorList>
    </citation>
    <scope>NUCLEOTIDE SEQUENCE [LARGE SCALE GENOMIC DNA]</scope>
    <source>
        <strain evidence="14 15">RmlP026</strain>
    </source>
</reference>
<keyword evidence="6 14" id="KW-0413">Isomerase</keyword>
<evidence type="ECO:0000256" key="9">
    <source>
        <dbReference type="ARBA" id="ARBA00032235"/>
    </source>
</evidence>
<dbReference type="PRINTS" id="PR00417">
    <property type="entry name" value="PRTPISMRASEI"/>
</dbReference>
<comment type="caution">
    <text evidence="14">The sequence shown here is derived from an EMBL/GenBank/DDBJ whole genome shotgun (WGS) entry which is preliminary data.</text>
</comment>
<feature type="compositionally biased region" description="Low complexity" evidence="11">
    <location>
        <begin position="764"/>
        <end position="778"/>
    </location>
</feature>
<evidence type="ECO:0000256" key="8">
    <source>
        <dbReference type="ARBA" id="ARBA00031985"/>
    </source>
</evidence>
<dbReference type="InterPro" id="IPR000380">
    <property type="entry name" value="Topo_IA"/>
</dbReference>
<dbReference type="GO" id="GO:0006281">
    <property type="term" value="P:DNA repair"/>
    <property type="evidence" value="ECO:0007669"/>
    <property type="project" value="TreeGrafter"/>
</dbReference>
<evidence type="ECO:0000256" key="11">
    <source>
        <dbReference type="SAM" id="MobiDB-lite"/>
    </source>
</evidence>
<keyword evidence="5" id="KW-0238">DNA-binding</keyword>
<evidence type="ECO:0000259" key="12">
    <source>
        <dbReference type="PROSITE" id="PS50880"/>
    </source>
</evidence>
<protein>
    <recommendedName>
        <fullName evidence="3">DNA topoisomerase</fullName>
        <ecNumber evidence="3">5.6.2.1</ecNumber>
    </recommendedName>
    <alternativeName>
        <fullName evidence="10">Omega-protein</fullName>
    </alternativeName>
    <alternativeName>
        <fullName evidence="9">Relaxing enzyme</fullName>
    </alternativeName>
    <alternativeName>
        <fullName evidence="7">Swivelase</fullName>
    </alternativeName>
    <alternativeName>
        <fullName evidence="8">Untwisting enzyme</fullName>
    </alternativeName>
</protein>
<feature type="domain" description="Toprim" evidence="12">
    <location>
        <begin position="1"/>
        <end position="138"/>
    </location>
</feature>
<feature type="compositionally biased region" description="Basic residues" evidence="11">
    <location>
        <begin position="754"/>
        <end position="763"/>
    </location>
</feature>
<evidence type="ECO:0000259" key="13">
    <source>
        <dbReference type="PROSITE" id="PS52039"/>
    </source>
</evidence>
<dbReference type="Gene3D" id="1.10.460.10">
    <property type="entry name" value="Topoisomerase I, domain 2"/>
    <property type="match status" value="1"/>
</dbReference>
<feature type="region of interest" description="Disordered" evidence="11">
    <location>
        <begin position="680"/>
        <end position="705"/>
    </location>
</feature>
<organism evidence="14 15">
    <name type="scientific">Lichenibacterium minor</name>
    <dbReference type="NCBI Taxonomy" id="2316528"/>
    <lineage>
        <taxon>Bacteria</taxon>
        <taxon>Pseudomonadati</taxon>
        <taxon>Pseudomonadota</taxon>
        <taxon>Alphaproteobacteria</taxon>
        <taxon>Hyphomicrobiales</taxon>
        <taxon>Lichenihabitantaceae</taxon>
        <taxon>Lichenibacterium</taxon>
    </lineage>
</organism>
<evidence type="ECO:0000313" key="14">
    <source>
        <dbReference type="EMBL" id="RYC30548.1"/>
    </source>
</evidence>
<dbReference type="PROSITE" id="PS52039">
    <property type="entry name" value="TOPO_IA_2"/>
    <property type="match status" value="1"/>
</dbReference>
<evidence type="ECO:0000256" key="2">
    <source>
        <dbReference type="ARBA" id="ARBA00009446"/>
    </source>
</evidence>
<reference evidence="14 15" key="2">
    <citation type="submission" date="2019-02" db="EMBL/GenBank/DDBJ databases">
        <title>'Lichenibacterium ramalinii' gen. nov. sp. nov., 'Lichenibacterium minor' gen. nov. sp. nov.</title>
        <authorList>
            <person name="Pankratov T."/>
        </authorList>
    </citation>
    <scope>NUCLEOTIDE SEQUENCE [LARGE SCALE GENOMIC DNA]</scope>
    <source>
        <strain evidence="14 15">RmlP026</strain>
    </source>
</reference>
<dbReference type="InterPro" id="IPR003601">
    <property type="entry name" value="Topo_IA_2"/>
</dbReference>
<dbReference type="OrthoDB" id="9803554at2"/>
<accession>A0A4Q2U428</accession>
<evidence type="ECO:0000256" key="10">
    <source>
        <dbReference type="ARBA" id="ARBA00032877"/>
    </source>
</evidence>
<gene>
    <name evidence="14" type="ORF">D3273_18590</name>
</gene>
<dbReference type="PANTHER" id="PTHR11390:SF21">
    <property type="entry name" value="DNA TOPOISOMERASE 3-ALPHA"/>
    <property type="match status" value="1"/>
</dbReference>
<dbReference type="Gene3D" id="1.10.290.10">
    <property type="entry name" value="Topoisomerase I, domain 4"/>
    <property type="match status" value="1"/>
</dbReference>
<dbReference type="GO" id="GO:0003917">
    <property type="term" value="F:DNA topoisomerase type I (single strand cut, ATP-independent) activity"/>
    <property type="evidence" value="ECO:0007669"/>
    <property type="project" value="UniProtKB-EC"/>
</dbReference>
<dbReference type="GO" id="GO:0006265">
    <property type="term" value="P:DNA topological change"/>
    <property type="evidence" value="ECO:0007669"/>
    <property type="project" value="InterPro"/>
</dbReference>
<dbReference type="Proteomes" id="UP000290759">
    <property type="component" value="Unassembled WGS sequence"/>
</dbReference>
<dbReference type="GO" id="GO:0043597">
    <property type="term" value="C:cytoplasmic replication fork"/>
    <property type="evidence" value="ECO:0007669"/>
    <property type="project" value="TreeGrafter"/>
</dbReference>
<dbReference type="Pfam" id="PF01131">
    <property type="entry name" value="Topoisom_bac"/>
    <property type="match status" value="1"/>
</dbReference>
<comment type="similarity">
    <text evidence="2">Belongs to the type IA topoisomerase family.</text>
</comment>
<evidence type="ECO:0000313" key="15">
    <source>
        <dbReference type="Proteomes" id="UP000290759"/>
    </source>
</evidence>
<keyword evidence="15" id="KW-1185">Reference proteome</keyword>
<dbReference type="SMART" id="SM00437">
    <property type="entry name" value="TOP1Ac"/>
    <property type="match status" value="1"/>
</dbReference>
<evidence type="ECO:0000256" key="7">
    <source>
        <dbReference type="ARBA" id="ARBA00030003"/>
    </source>
</evidence>
<evidence type="ECO:0000256" key="3">
    <source>
        <dbReference type="ARBA" id="ARBA00012891"/>
    </source>
</evidence>
<dbReference type="GO" id="GO:0006310">
    <property type="term" value="P:DNA recombination"/>
    <property type="evidence" value="ECO:0007669"/>
    <property type="project" value="TreeGrafter"/>
</dbReference>
<dbReference type="InterPro" id="IPR013497">
    <property type="entry name" value="Topo_IA_cen"/>
</dbReference>
<evidence type="ECO:0000256" key="6">
    <source>
        <dbReference type="ARBA" id="ARBA00023235"/>
    </source>
</evidence>
<dbReference type="AlphaFoldDB" id="A0A4Q2U428"/>
<dbReference type="InterPro" id="IPR003602">
    <property type="entry name" value="Topo_IA_DNA-bd_dom"/>
</dbReference>
<dbReference type="Gene3D" id="3.40.50.140">
    <property type="match status" value="1"/>
</dbReference>
<evidence type="ECO:0000256" key="1">
    <source>
        <dbReference type="ARBA" id="ARBA00000213"/>
    </source>
</evidence>
<dbReference type="PANTHER" id="PTHR11390">
    <property type="entry name" value="PROKARYOTIC DNA TOPOISOMERASE"/>
    <property type="match status" value="1"/>
</dbReference>
<dbReference type="SUPFAM" id="SSF56712">
    <property type="entry name" value="Prokaryotic type I DNA topoisomerase"/>
    <property type="match status" value="1"/>
</dbReference>
<dbReference type="InterPro" id="IPR023405">
    <property type="entry name" value="Topo_IA_core_domain"/>
</dbReference>
<dbReference type="Gene3D" id="2.70.20.10">
    <property type="entry name" value="Topoisomerase I, domain 3"/>
    <property type="match status" value="1"/>
</dbReference>
<dbReference type="InterPro" id="IPR013824">
    <property type="entry name" value="Topo_IA_cen_sub1"/>
</dbReference>
<dbReference type="GO" id="GO:0003677">
    <property type="term" value="F:DNA binding"/>
    <property type="evidence" value="ECO:0007669"/>
    <property type="project" value="UniProtKB-KW"/>
</dbReference>
<dbReference type="SMART" id="SM00436">
    <property type="entry name" value="TOP1Bc"/>
    <property type="match status" value="1"/>
</dbReference>
<dbReference type="InterPro" id="IPR023406">
    <property type="entry name" value="Topo_IA_AS"/>
</dbReference>
<feature type="domain" description="Topo IA-type catalytic" evidence="13">
    <location>
        <begin position="146"/>
        <end position="615"/>
    </location>
</feature>
<dbReference type="InterPro" id="IPR006171">
    <property type="entry name" value="TOPRIM_dom"/>
</dbReference>
<dbReference type="SMART" id="SM00493">
    <property type="entry name" value="TOPRIM"/>
    <property type="match status" value="1"/>
</dbReference>
<sequence>MFFFEKPSAMRQLQRLFKSPNTVCVAAEGHLLSAEEPGTVRADWKPWRFETLPIVLDAIPVRAGRNRSGQSHAPKLDAIRQALRGADRVVIATDPGREGSMIAWEVLEHLGWRGPIDRLKLGALDDLSIRRAFAAMAKEPDSGGRDYAAYLEALCRQYEDYHLGLNGTRAISLRLRPPAFREPWRFGGVQTPTLAILADLETRIRDFVPRDFFKVGLSIVTRGGAALELWHAPKDRIFDAGVAETVRAAAARWSGRLAVEQKDVRRPPPKLFSKDTLARRCAKRFGWDPQHTAKLAQELYDKGYLTYPRTESEHLPDSQKGDAAAVVAAVVSVLADCAPLVPAADALVVRSGLKGHYVRDPGEHHAIVPLRKVPSGAGLAPDLSRLWELVARSFLAAHMPDGIDARTTVSVEVDTPLGPRRFAVTGSVVRVPGWRAIYGAEADADADAVPGKAKRDDDATVARLPAVGDGDAAKAAGAEVATAVTEPPRRITRGELPVVMGRLIDQVDDPAAKRALENPANPNEPKGLGTAATRDTMLPKLMKSHYVALQKGKDPSIEVTEVGLAFLAAVRRVFPAYGDPVGRAMFEAELGEIGRAPTRAEAVRRAEAFRRRTRDRVGELIGAVAGSAVLDVAPGARPADGPSRPPTPAMLAYAVALAERKGLKLPRGLKGDSRICRTFLGQHGEPRPERPAGAAGGAGPRPPSPAMLRYAQNLARQLGTDCPDNVSEDFEACRRFLDAHAPGTPPRAAPAPRGKARAGRPRRGAAAAAGGDAPEAAF</sequence>
<evidence type="ECO:0000256" key="4">
    <source>
        <dbReference type="ARBA" id="ARBA00023029"/>
    </source>
</evidence>
<name>A0A4Q2U428_9HYPH</name>
<dbReference type="InterPro" id="IPR013826">
    <property type="entry name" value="Topo_IA_cen_sub3"/>
</dbReference>
<dbReference type="PROSITE" id="PS50880">
    <property type="entry name" value="TOPRIM"/>
    <property type="match status" value="1"/>
</dbReference>
<keyword evidence="4" id="KW-0799">Topoisomerase</keyword>